<keyword evidence="1" id="KW-0812">Transmembrane</keyword>
<keyword evidence="1" id="KW-0472">Membrane</keyword>
<dbReference type="AlphaFoldDB" id="A0A7C1SX08"/>
<sequence>MIVDFTAVLPWVSGLISIITLLTLLKNILSSGEKKLGEDLSEAKKTLIAHDRRIQFVEGEIKHLPNKDTVNKLQVDMTELKGDIALIAKSSEATERATRRVEEFLLRHDK</sequence>
<dbReference type="InterPro" id="IPR020269">
    <property type="entry name" value="Phage_Mu_Releasin"/>
</dbReference>
<proteinExistence type="predicted"/>
<evidence type="ECO:0000313" key="2">
    <source>
        <dbReference type="EMBL" id="HEB44242.1"/>
    </source>
</evidence>
<name>A0A7C1SX08_9HYPH</name>
<comment type="caution">
    <text evidence="2">The sequence shown here is derived from an EMBL/GenBank/DDBJ whole genome shotgun (WGS) entry which is preliminary data.</text>
</comment>
<accession>A0A7C1SX08</accession>
<evidence type="ECO:0000256" key="1">
    <source>
        <dbReference type="SAM" id="Phobius"/>
    </source>
</evidence>
<gene>
    <name evidence="2" type="ORF">ENP70_11240</name>
</gene>
<feature type="transmembrane region" description="Helical" evidence="1">
    <location>
        <begin position="6"/>
        <end position="25"/>
    </location>
</feature>
<protein>
    <submittedName>
        <fullName evidence="2">DUF2730 family protein</fullName>
    </submittedName>
</protein>
<dbReference type="Pfam" id="PF10805">
    <property type="entry name" value="DUF2730"/>
    <property type="match status" value="1"/>
</dbReference>
<reference evidence="2" key="1">
    <citation type="journal article" date="2020" name="mSystems">
        <title>Genome- and Community-Level Interaction Insights into Carbon Utilization and Element Cycling Functions of Hydrothermarchaeota in Hydrothermal Sediment.</title>
        <authorList>
            <person name="Zhou Z."/>
            <person name="Liu Y."/>
            <person name="Xu W."/>
            <person name="Pan J."/>
            <person name="Luo Z.H."/>
            <person name="Li M."/>
        </authorList>
    </citation>
    <scope>NUCLEOTIDE SEQUENCE [LARGE SCALE GENOMIC DNA]</scope>
    <source>
        <strain evidence="2">SpSt-243</strain>
    </source>
</reference>
<organism evidence="2">
    <name type="scientific">Agrobacterium albertimagni</name>
    <dbReference type="NCBI Taxonomy" id="147266"/>
    <lineage>
        <taxon>Bacteria</taxon>
        <taxon>Pseudomonadati</taxon>
        <taxon>Pseudomonadota</taxon>
        <taxon>Alphaproteobacteria</taxon>
        <taxon>Hyphomicrobiales</taxon>
        <taxon>Rhizobiaceae</taxon>
        <taxon>Rhizobium/Agrobacterium group</taxon>
        <taxon>Agrobacterium</taxon>
    </lineage>
</organism>
<keyword evidence="1" id="KW-1133">Transmembrane helix</keyword>
<dbReference type="EMBL" id="DSKI01000577">
    <property type="protein sequence ID" value="HEB44242.1"/>
    <property type="molecule type" value="Genomic_DNA"/>
</dbReference>